<dbReference type="KEGG" id="slx:SLAV_36990"/>
<organism evidence="1 2">
    <name type="scientific">Streptomyces lavendulae subsp. lavendulae</name>
    <dbReference type="NCBI Taxonomy" id="58340"/>
    <lineage>
        <taxon>Bacteria</taxon>
        <taxon>Bacillati</taxon>
        <taxon>Actinomycetota</taxon>
        <taxon>Actinomycetes</taxon>
        <taxon>Kitasatosporales</taxon>
        <taxon>Streptomycetaceae</taxon>
        <taxon>Streptomyces</taxon>
    </lineage>
</organism>
<dbReference type="PANTHER" id="PTHR43422:SF3">
    <property type="entry name" value="THIAMINE THIAZOLE SYNTHASE"/>
    <property type="match status" value="1"/>
</dbReference>
<dbReference type="OrthoDB" id="9790035at2"/>
<proteinExistence type="predicted"/>
<dbReference type="GO" id="GO:0016491">
    <property type="term" value="F:oxidoreductase activity"/>
    <property type="evidence" value="ECO:0007669"/>
    <property type="project" value="UniProtKB-KW"/>
</dbReference>
<dbReference type="RefSeq" id="WP_051840559.1">
    <property type="nucleotide sequence ID" value="NZ_CP024985.1"/>
</dbReference>
<dbReference type="GO" id="GO:0071949">
    <property type="term" value="F:FAD binding"/>
    <property type="evidence" value="ECO:0007669"/>
    <property type="project" value="InterPro"/>
</dbReference>
<keyword evidence="2" id="KW-1185">Reference proteome</keyword>
<dbReference type="InterPro" id="IPR002938">
    <property type="entry name" value="FAD-bd"/>
</dbReference>
<accession>A0A2K8PTJ7</accession>
<dbReference type="EC" id="1.14.13.-" evidence="1"/>
<reference evidence="1 2" key="1">
    <citation type="submission" date="2017-11" db="EMBL/GenBank/DDBJ databases">
        <title>Complete genome sequence of Streptomyces lavendulae subsp. lavendulae CCM 3239 (formerly 'Streptomyces aureofaciens CCM 3239'), the producer of the angucycline-type antibiotic auricin.</title>
        <authorList>
            <person name="Busche T."/>
            <person name="Novakova R."/>
            <person name="Al'Dilaimi A."/>
            <person name="Homerova D."/>
            <person name="Feckova L."/>
            <person name="Rezuchova B."/>
            <person name="Mingyar E."/>
            <person name="Csolleiova D."/>
            <person name="Bekeova C."/>
            <person name="Winkler A."/>
            <person name="Sevcikova B."/>
            <person name="Kalinowski J."/>
            <person name="Kormanec J."/>
            <person name="Ruckert C."/>
        </authorList>
    </citation>
    <scope>NUCLEOTIDE SEQUENCE [LARGE SCALE GENOMIC DNA]</scope>
    <source>
        <strain evidence="1 2">CCM 3239</strain>
    </source>
</reference>
<dbReference type="EMBL" id="CP024985">
    <property type="protein sequence ID" value="ATZ29163.1"/>
    <property type="molecule type" value="Genomic_DNA"/>
</dbReference>
<evidence type="ECO:0000313" key="2">
    <source>
        <dbReference type="Proteomes" id="UP000231791"/>
    </source>
</evidence>
<keyword evidence="1" id="KW-0560">Oxidoreductase</keyword>
<sequence>MTRPSISSTAPARQRAIVIGGSLAGTLAAAALREVVDEVLIIENDELPAVPGPRKGLPQASHAHMFWSSGVRAAEALLPGVTDRWTAAGANRIPIPTGMVGFTPEGWLRRWTAETAFLIACSRDVLDHAVRDLVLADTRVTVRQHTRVEGLIGTAARVTGVRTRAADGRETDLEADFVVDASGRGSRTPRYLAELGVRPAPERSLDLGLTYASRVFRAPGGTAGFPMVVVQSDPRTARPGQSASILPIEHGQWIVTTAGTRGGEPTARNEDFEPFARGLRHPVIGEIISDLEPLTDVTVNRSTRNTRRHFENVGNWPERFVVLGDALAAFNPIYGHAMSVAAQAALVLRDLAAADGIDAPRLARRVQKAMAKPVAAAWDLALGHDVFYPGAQGSAQSTPTRKDKVLSAYTYRLLSTCCGNSTMTRDFFDVTSLQAPLTTLVRPRVLLGALRGPLRPPLTEPPLTDRELALVRTTGPN</sequence>
<dbReference type="InterPro" id="IPR036188">
    <property type="entry name" value="FAD/NAD-bd_sf"/>
</dbReference>
<dbReference type="Gene3D" id="3.50.50.60">
    <property type="entry name" value="FAD/NAD(P)-binding domain"/>
    <property type="match status" value="1"/>
</dbReference>
<dbReference type="PANTHER" id="PTHR43422">
    <property type="entry name" value="THIAMINE THIAZOLE SYNTHASE"/>
    <property type="match status" value="1"/>
</dbReference>
<protein>
    <submittedName>
        <fullName evidence="1">Epoxidase LasC</fullName>
        <ecNumber evidence="1">1.14.13.-</ecNumber>
    </submittedName>
</protein>
<evidence type="ECO:0000313" key="1">
    <source>
        <dbReference type="EMBL" id="ATZ29163.1"/>
    </source>
</evidence>
<dbReference type="Pfam" id="PF01494">
    <property type="entry name" value="FAD_binding_3"/>
    <property type="match status" value="1"/>
</dbReference>
<name>A0A2K8PTJ7_STRLA</name>
<dbReference type="AlphaFoldDB" id="A0A2K8PTJ7"/>
<dbReference type="Proteomes" id="UP000231791">
    <property type="component" value="Chromosome"/>
</dbReference>
<gene>
    <name evidence="1" type="ORF">SLAV_36990</name>
</gene>
<dbReference type="GeneID" id="49388356"/>
<dbReference type="SUPFAM" id="SSF51905">
    <property type="entry name" value="FAD/NAD(P)-binding domain"/>
    <property type="match status" value="1"/>
</dbReference>